<keyword evidence="5" id="KW-1185">Reference proteome</keyword>
<dbReference type="Proteomes" id="UP000292003">
    <property type="component" value="Unassembled WGS sequence"/>
</dbReference>
<keyword evidence="2" id="KW-0812">Transmembrane</keyword>
<dbReference type="PANTHER" id="PTHR35788:SF1">
    <property type="entry name" value="EXPORTED PROTEIN"/>
    <property type="match status" value="1"/>
</dbReference>
<dbReference type="InterPro" id="IPR052913">
    <property type="entry name" value="Glycopeptide_resist_protein"/>
</dbReference>
<feature type="region of interest" description="Disordered" evidence="1">
    <location>
        <begin position="1"/>
        <end position="101"/>
    </location>
</feature>
<feature type="compositionally biased region" description="Basic and acidic residues" evidence="1">
    <location>
        <begin position="616"/>
        <end position="626"/>
    </location>
</feature>
<sequence length="677" mass="72545">MAPRILGTDADDPHGDVEGGQLPQDRQWPESDAERTDVFPPARGELLDSSGPQFDAGATQHMPAVGQRFDAGATQQFDAAATQRFAPQRPDADAPTEQVEGVVPVPAPRAEDDDPGAARRRSLRKAAIIGGAALGVLVVVYGADLLISSGDVPRGVTVAGVDVGGMSRSDAEAELRQKLEPRLTQPVKYQAGDVAESFNPAEAGLKLDWPTTLDNAGDQPLNPFTRLASFFTTREVGVATHAEPQKLAGAMEDVRQAVDRDPMEGTIRFEEGQPIPVDPKQGQKLDVDGAMQAILTQWAGEQAVQLPVAVTPVRSTPEAVRAALEQFAKPAVSGLVLVRGEGKDAVLQPPQIGAALTFEVDEAGQLKPKIDNAKIVEAAGPQLASTEKEGKDAQIVFEGGRPTVQPSEDGKKINWDPSLAPLPEVLLRTENREVKALYENKPAKVTTEDANKYGVKEVIGEFTTKGFASDSGVNIRVVAQKVNGAFVKPGETFSLNGFTGPRTKAQGYVEAGVISDGAPGREVGGGISQFATTLYNAYYFAGMKDAGHKEHSYYISRYPVAREATVFQNHAGASVIDLKFTNDSDTGVAIQTIWSPSSITVKLWGTKRYNVESVTGERHNFTEPQEKAGPTENCQPSNGAQGFTASDTRILRDLSGREVRREPRNVRYNPQPKITCP</sequence>
<proteinExistence type="predicted"/>
<name>A0A4Q7J2K9_9PSEU</name>
<gene>
    <name evidence="4" type="ORF">EWH70_28585</name>
</gene>
<feature type="domain" description="YoaR-like putative peptidoglycan binding" evidence="3">
    <location>
        <begin position="362"/>
        <end position="434"/>
    </location>
</feature>
<feature type="region of interest" description="Disordered" evidence="1">
    <location>
        <begin position="616"/>
        <end position="648"/>
    </location>
</feature>
<feature type="transmembrane region" description="Helical" evidence="2">
    <location>
        <begin position="126"/>
        <end position="147"/>
    </location>
</feature>
<evidence type="ECO:0000256" key="1">
    <source>
        <dbReference type="SAM" id="MobiDB-lite"/>
    </source>
</evidence>
<dbReference type="InterPro" id="IPR007391">
    <property type="entry name" value="Vancomycin_resist_VanW"/>
</dbReference>
<dbReference type="InterPro" id="IPR022029">
    <property type="entry name" value="YoaR-like_PG-bd"/>
</dbReference>
<evidence type="ECO:0000259" key="3">
    <source>
        <dbReference type="Pfam" id="PF12229"/>
    </source>
</evidence>
<protein>
    <submittedName>
        <fullName evidence="4">Vanomycin resistance protein VanB</fullName>
    </submittedName>
</protein>
<evidence type="ECO:0000313" key="4">
    <source>
        <dbReference type="EMBL" id="RZQ60623.1"/>
    </source>
</evidence>
<keyword evidence="2" id="KW-1133">Transmembrane helix</keyword>
<feature type="compositionally biased region" description="Polar residues" evidence="1">
    <location>
        <begin position="632"/>
        <end position="647"/>
    </location>
</feature>
<dbReference type="OrthoDB" id="9813301at2"/>
<accession>A0A4Q7J2K9</accession>
<dbReference type="PANTHER" id="PTHR35788">
    <property type="entry name" value="EXPORTED PROTEIN-RELATED"/>
    <property type="match status" value="1"/>
</dbReference>
<dbReference type="AlphaFoldDB" id="A0A4Q7J2K9"/>
<keyword evidence="2" id="KW-0472">Membrane</keyword>
<feature type="compositionally biased region" description="Basic and acidic residues" evidence="1">
    <location>
        <begin position="27"/>
        <end position="37"/>
    </location>
</feature>
<evidence type="ECO:0000313" key="5">
    <source>
        <dbReference type="Proteomes" id="UP000292003"/>
    </source>
</evidence>
<organism evidence="4 5">
    <name type="scientific">Amycolatopsis suaedae</name>
    <dbReference type="NCBI Taxonomy" id="2510978"/>
    <lineage>
        <taxon>Bacteria</taxon>
        <taxon>Bacillati</taxon>
        <taxon>Actinomycetota</taxon>
        <taxon>Actinomycetes</taxon>
        <taxon>Pseudonocardiales</taxon>
        <taxon>Pseudonocardiaceae</taxon>
        <taxon>Amycolatopsis</taxon>
    </lineage>
</organism>
<evidence type="ECO:0000256" key="2">
    <source>
        <dbReference type="SAM" id="Phobius"/>
    </source>
</evidence>
<dbReference type="Pfam" id="PF04294">
    <property type="entry name" value="VanW"/>
    <property type="match status" value="1"/>
</dbReference>
<dbReference type="EMBL" id="SFCC01000016">
    <property type="protein sequence ID" value="RZQ60623.1"/>
    <property type="molecule type" value="Genomic_DNA"/>
</dbReference>
<comment type="caution">
    <text evidence="4">The sequence shown here is derived from an EMBL/GenBank/DDBJ whole genome shotgun (WGS) entry which is preliminary data.</text>
</comment>
<dbReference type="Pfam" id="PF12229">
    <property type="entry name" value="PG_binding_4"/>
    <property type="match status" value="1"/>
</dbReference>
<reference evidence="4 5" key="1">
    <citation type="submission" date="2019-02" db="EMBL/GenBank/DDBJ databases">
        <title>Draft genome sequence of Amycolatopsis sp. 8-3EHSu isolated from roots of Suaeda maritima.</title>
        <authorList>
            <person name="Duangmal K."/>
            <person name="Chantavorakit T."/>
        </authorList>
    </citation>
    <scope>NUCLEOTIDE SEQUENCE [LARGE SCALE GENOMIC DNA]</scope>
    <source>
        <strain evidence="4 5">8-3EHSu</strain>
    </source>
</reference>